<sequence length="319" mass="36931">MADLSEDRKKDIINVYNYFKKEKIRGRLLISIQKSVNRTAQALGLPTGTVKTVVFRETKVTVKNQRVNKCGGKKKLDSFDYEVIRNKIYCLFRAKELFSVVKLQNSLSDTLNISVGLLYKALLKLGFRYKKSADCKQLLVESTDIINQRCNFLRKMREFREAGLHIVYLDETWVNAHHGRNYQWYGQDNNCSRIPPSGKGQRLIILHAGSSKHGFLNNCKLVFRSKTNSADYHDEKCGAVFMEWFKTQLIPSLTEKSVIVLDNASYHNLRVPGTESPTSSWKKCDIANWLTKMNITYPKKCLNKNFTRLLREIIYQLNI</sequence>
<dbReference type="Gene3D" id="3.30.420.10">
    <property type="entry name" value="Ribonuclease H-like superfamily/Ribonuclease H"/>
    <property type="match status" value="1"/>
</dbReference>
<keyword evidence="2" id="KW-1185">Reference proteome</keyword>
<dbReference type="EMBL" id="JARBDR010000657">
    <property type="protein sequence ID" value="KAJ8309295.1"/>
    <property type="molecule type" value="Genomic_DNA"/>
</dbReference>
<reference evidence="1 2" key="1">
    <citation type="submission" date="2022-12" db="EMBL/GenBank/DDBJ databases">
        <title>Chromosome-level genome of Tegillarca granosa.</title>
        <authorList>
            <person name="Kim J."/>
        </authorList>
    </citation>
    <scope>NUCLEOTIDE SEQUENCE [LARGE SCALE GENOMIC DNA]</scope>
    <source>
        <strain evidence="1">Teg-2019</strain>
        <tissue evidence="1">Adductor muscle</tissue>
    </source>
</reference>
<evidence type="ECO:0000313" key="1">
    <source>
        <dbReference type="EMBL" id="KAJ8309295.1"/>
    </source>
</evidence>
<gene>
    <name evidence="1" type="ORF">KUTeg_014169</name>
</gene>
<proteinExistence type="predicted"/>
<dbReference type="InterPro" id="IPR036397">
    <property type="entry name" value="RNaseH_sf"/>
</dbReference>
<evidence type="ECO:0008006" key="3">
    <source>
        <dbReference type="Google" id="ProtNLM"/>
    </source>
</evidence>
<comment type="caution">
    <text evidence="1">The sequence shown here is derived from an EMBL/GenBank/DDBJ whole genome shotgun (WGS) entry which is preliminary data.</text>
</comment>
<name>A0ABQ9EZL7_TEGGR</name>
<dbReference type="PANTHER" id="PTHR33939">
    <property type="entry name" value="PROTEIN CBG22215"/>
    <property type="match status" value="1"/>
</dbReference>
<dbReference type="Proteomes" id="UP001217089">
    <property type="component" value="Unassembled WGS sequence"/>
</dbReference>
<protein>
    <recommendedName>
        <fullName evidence="3">Transposase</fullName>
    </recommendedName>
</protein>
<organism evidence="1 2">
    <name type="scientific">Tegillarca granosa</name>
    <name type="common">Malaysian cockle</name>
    <name type="synonym">Anadara granosa</name>
    <dbReference type="NCBI Taxonomy" id="220873"/>
    <lineage>
        <taxon>Eukaryota</taxon>
        <taxon>Metazoa</taxon>
        <taxon>Spiralia</taxon>
        <taxon>Lophotrochozoa</taxon>
        <taxon>Mollusca</taxon>
        <taxon>Bivalvia</taxon>
        <taxon>Autobranchia</taxon>
        <taxon>Pteriomorphia</taxon>
        <taxon>Arcoida</taxon>
        <taxon>Arcoidea</taxon>
        <taxon>Arcidae</taxon>
        <taxon>Tegillarca</taxon>
    </lineage>
</organism>
<accession>A0ABQ9EZL7</accession>
<evidence type="ECO:0000313" key="2">
    <source>
        <dbReference type="Proteomes" id="UP001217089"/>
    </source>
</evidence>
<dbReference type="PANTHER" id="PTHR33939:SF1">
    <property type="entry name" value="DUF4371 DOMAIN-CONTAINING PROTEIN"/>
    <property type="match status" value="1"/>
</dbReference>